<organism evidence="2 3">
    <name type="scientific">Pocillopora damicornis</name>
    <name type="common">Cauliflower coral</name>
    <name type="synonym">Millepora damicornis</name>
    <dbReference type="NCBI Taxonomy" id="46731"/>
    <lineage>
        <taxon>Eukaryota</taxon>
        <taxon>Metazoa</taxon>
        <taxon>Cnidaria</taxon>
        <taxon>Anthozoa</taxon>
        <taxon>Hexacorallia</taxon>
        <taxon>Scleractinia</taxon>
        <taxon>Astrocoeniina</taxon>
        <taxon>Pocilloporidae</taxon>
        <taxon>Pocillopora</taxon>
    </lineage>
</organism>
<feature type="transmembrane region" description="Helical" evidence="1">
    <location>
        <begin position="92"/>
        <end position="114"/>
    </location>
</feature>
<evidence type="ECO:0000256" key="1">
    <source>
        <dbReference type="SAM" id="Phobius"/>
    </source>
</evidence>
<feature type="transmembrane region" description="Helical" evidence="1">
    <location>
        <begin position="194"/>
        <end position="213"/>
    </location>
</feature>
<dbReference type="GO" id="GO:0005829">
    <property type="term" value="C:cytosol"/>
    <property type="evidence" value="ECO:0007669"/>
    <property type="project" value="TreeGrafter"/>
</dbReference>
<keyword evidence="3" id="KW-1185">Reference proteome</keyword>
<feature type="transmembrane region" description="Helical" evidence="1">
    <location>
        <begin position="734"/>
        <end position="753"/>
    </location>
</feature>
<keyword evidence="1" id="KW-0812">Transmembrane</keyword>
<feature type="transmembrane region" description="Helical" evidence="1">
    <location>
        <begin position="992"/>
        <end position="1013"/>
    </location>
</feature>
<protein>
    <recommendedName>
        <fullName evidence="4">PNPLA domain-containing protein</fullName>
    </recommendedName>
</protein>
<gene>
    <name evidence="2" type="ORF">pdam_00012572</name>
</gene>
<reference evidence="2 3" key="1">
    <citation type="journal article" date="2018" name="Sci. Rep.">
        <title>Comparative analysis of the Pocillopora damicornis genome highlights role of immune system in coral evolution.</title>
        <authorList>
            <person name="Cunning R."/>
            <person name="Bay R.A."/>
            <person name="Gillette P."/>
            <person name="Baker A.C."/>
            <person name="Traylor-Knowles N."/>
        </authorList>
    </citation>
    <scope>NUCLEOTIDE SEQUENCE [LARGE SCALE GENOMIC DNA]</scope>
    <source>
        <strain evidence="2">RSMAS</strain>
        <tissue evidence="2">Whole animal</tissue>
    </source>
</reference>
<evidence type="ECO:0000313" key="3">
    <source>
        <dbReference type="Proteomes" id="UP000275408"/>
    </source>
</evidence>
<comment type="caution">
    <text evidence="2">The sequence shown here is derived from an EMBL/GenBank/DDBJ whole genome shotgun (WGS) entry which is preliminary data.</text>
</comment>
<feature type="transmembrane region" description="Helical" evidence="1">
    <location>
        <begin position="246"/>
        <end position="265"/>
    </location>
</feature>
<dbReference type="AlphaFoldDB" id="A0A3M6TU67"/>
<sequence>MAKFGLSFSGGGVRSAAFCSGVLRRLLQKEVRIDYLSCVSGGGYTGSAYVDWKYRHDKKDDKKWHQNFFNHMRENVGLVCSFQNPCQGIFDCVIFCALALFISVIAPFIIWGSFAHPLAYIIDYLFGRILRGGSRPCPEEVRLNPNTTLDDCLQNRKNADKIYDRVLLFFVPALLAFIFYVLKRRVKRGEGHFNWLSLFSLMMFGILFFPWFLNISLRLVPDVLKGLLLVPMIIFWFLFPGLRDNASLVFVVYLYSFVIHFRVYRINAFGILYDDRIFDQAFAASILLMWVAPLVIAIQQSIVHIYVRWLTINTLGGHYHRKAMNVINVGSNPPAVLSLSDGGHLENLGILPLLKLRLKKIVAVDGGNTILDQDYADALLTALDMARKKLGCSFSALDGRDIAEDIRDNFVERSPGSQPSSYRFKVYYYEKNVNCDGKTKVGEGEILYIAPRHPGKRVKTSPYVTWEQALRDIDEDLEAGLWGAGPQMARIGVAFSGGGIRSASLCSGVLRRLLQKKVNIDYLSCVSGGGYTGTAYLDWKYRHGKKDDPEWHKQFFENMRKRSGIFCNWKKPCQGILDSIILSTMVIFVAFIIPILLWTSYACPLAFVVDFLFGRILRGGSKPCKKLAKRDPKISLKECELERHASPEVVNQQFILFAVPVAVAIVCGVVRSMIPKGKGFFNFLIMSCVVFFGLVFIPWFIDNFLAYIPNWMKILIILPTFIVWSSFPLMRKNATLMLVIYFYSFVIYWRVFNGRVLEIEYDDEIFFMLLAISTLFLWSAPIIGTVQQRIGHVYNRWRIQRALYTPASVGCCGCTGISWRDLFLRCPKCPRSRPREINISTALTLEDLDDVKPIYISGITINKWRRTNSPKEPDYELLMMTPHGIERLDRPPNEREFDGKLMPVDIYLSDAMATSAAAVDHHMGARESDDASFRDLKVILGVSMGTAIVSDERHEGKRNCCIQFLPLLVEVIRILPLVLCLIIFWHTDQRRYLAYGILSFFAILVLLTLTALVPTGGSKPGRLERIARFKVYYYDTNPNGDGKTKVGEGEILFIAPRHPNKTAQKKTFDSWGEVLRDIDVDLEAGHWGPGPELSAEEVDRLTFCCCECCHGNTCRGLSEWMCGAFPQHSTGNQFFTQAMFTSYHREGYRACMEAEAAEFLLEGQRPESAATAFSSI</sequence>
<dbReference type="EMBL" id="RCHS01002931">
    <property type="protein sequence ID" value="RMX44896.1"/>
    <property type="molecule type" value="Genomic_DNA"/>
</dbReference>
<dbReference type="Gene3D" id="3.40.1090.10">
    <property type="entry name" value="Cytosolic phospholipase A2 catalytic domain"/>
    <property type="match status" value="2"/>
</dbReference>
<accession>A0A3M6TU67</accession>
<dbReference type="SUPFAM" id="SSF52151">
    <property type="entry name" value="FabD/lysophospholipase-like"/>
    <property type="match status" value="2"/>
</dbReference>
<feature type="transmembrane region" description="Helical" evidence="1">
    <location>
        <begin position="681"/>
        <end position="701"/>
    </location>
</feature>
<name>A0A3M6TU67_POCDA</name>
<dbReference type="GO" id="GO:0005509">
    <property type="term" value="F:calcium ion binding"/>
    <property type="evidence" value="ECO:0007669"/>
    <property type="project" value="TreeGrafter"/>
</dbReference>
<dbReference type="PANTHER" id="PTHR10728:SF40">
    <property type="entry name" value="PATATIN FAMILY PROTEIN"/>
    <property type="match status" value="1"/>
</dbReference>
<evidence type="ECO:0008006" key="4">
    <source>
        <dbReference type="Google" id="ProtNLM"/>
    </source>
</evidence>
<dbReference type="InterPro" id="IPR016035">
    <property type="entry name" value="Acyl_Trfase/lysoPLipase"/>
</dbReference>
<dbReference type="GO" id="GO:0046475">
    <property type="term" value="P:glycerophospholipid catabolic process"/>
    <property type="evidence" value="ECO:0007669"/>
    <property type="project" value="TreeGrafter"/>
</dbReference>
<feature type="transmembrane region" description="Helical" evidence="1">
    <location>
        <begin position="707"/>
        <end position="727"/>
    </location>
</feature>
<feature type="transmembrane region" description="Helical" evidence="1">
    <location>
        <begin position="765"/>
        <end position="786"/>
    </location>
</feature>
<evidence type="ECO:0000313" key="2">
    <source>
        <dbReference type="EMBL" id="RMX44896.1"/>
    </source>
</evidence>
<feature type="transmembrane region" description="Helical" evidence="1">
    <location>
        <begin position="580"/>
        <end position="601"/>
    </location>
</feature>
<keyword evidence="1" id="KW-1133">Transmembrane helix</keyword>
<keyword evidence="1" id="KW-0472">Membrane</keyword>
<feature type="transmembrane region" description="Helical" evidence="1">
    <location>
        <begin position="654"/>
        <end position="674"/>
    </location>
</feature>
<proteinExistence type="predicted"/>
<feature type="transmembrane region" description="Helical" evidence="1">
    <location>
        <begin position="219"/>
        <end position="239"/>
    </location>
</feature>
<dbReference type="GO" id="GO:0005544">
    <property type="term" value="F:calcium-dependent phospholipid binding"/>
    <property type="evidence" value="ECO:0007669"/>
    <property type="project" value="TreeGrafter"/>
</dbReference>
<feature type="transmembrane region" description="Helical" evidence="1">
    <location>
        <begin position="162"/>
        <end position="182"/>
    </location>
</feature>
<feature type="transmembrane region" description="Helical" evidence="1">
    <location>
        <begin position="964"/>
        <end position="986"/>
    </location>
</feature>
<dbReference type="GO" id="GO:0047498">
    <property type="term" value="F:calcium-dependent phospholipase A2 activity"/>
    <property type="evidence" value="ECO:0007669"/>
    <property type="project" value="TreeGrafter"/>
</dbReference>
<dbReference type="Proteomes" id="UP000275408">
    <property type="component" value="Unassembled WGS sequence"/>
</dbReference>
<dbReference type="OrthoDB" id="5948018at2759"/>
<feature type="transmembrane region" description="Helical" evidence="1">
    <location>
        <begin position="277"/>
        <end position="298"/>
    </location>
</feature>
<dbReference type="PANTHER" id="PTHR10728">
    <property type="entry name" value="CYTOSOLIC PHOSPHOLIPASE A2"/>
    <property type="match status" value="1"/>
</dbReference>